<gene>
    <name evidence="1" type="ORF">A3Q56_04756</name>
</gene>
<name>A0A177B058_9BILA</name>
<comment type="caution">
    <text evidence="1">The sequence shown here is derived from an EMBL/GenBank/DDBJ whole genome shotgun (WGS) entry which is preliminary data.</text>
</comment>
<keyword evidence="2" id="KW-1185">Reference proteome</keyword>
<sequence>MPCMKQIPKEGYQNNLQGSSFKDYTNIPNSMEKLNSISLSNINLDQINKKLFLSEMKEKCSKSDVMKRKCLNQKTYTENSKKITQRLFSCDVKVKPKIEQDKCQYSLRSKRVKFSEACVKVDAKIDIKNDTKFKVKIDTKDLSHEPYVKKIKLESTYLLNKKIINTQFNNEKLQFANIYQRNTWIDFRIMERTFNVNCFLIDMHRSIYQNKIKETCNIKQLLSRSDDIHSNFSNLSDYDAFPTPPITPDTGTSTEKSLNNINLTETCSRCKPYTAKNVKKTQLCFSEDNFKYELNEQVPLYYKNLSFALLVKRLNNSYSTRRNENISDIFNTLLTQIKPAHETVETDIEILKKPIKTFIFEKCEMPCFDVPSFCPPKKFDRSKRKEISLPKWEFIKKFNNIQKDCQKSIVNTISDKIYSELHLTGVKKEKKMYQFHTNVKTRSSQDRRKILYDEAVNRNMDITSKLVKTNSSEKFEYWT</sequence>
<organism evidence="1 2">
    <name type="scientific">Intoshia linei</name>
    <dbReference type="NCBI Taxonomy" id="1819745"/>
    <lineage>
        <taxon>Eukaryota</taxon>
        <taxon>Metazoa</taxon>
        <taxon>Spiralia</taxon>
        <taxon>Lophotrochozoa</taxon>
        <taxon>Mesozoa</taxon>
        <taxon>Orthonectida</taxon>
        <taxon>Rhopaluridae</taxon>
        <taxon>Intoshia</taxon>
    </lineage>
</organism>
<proteinExistence type="predicted"/>
<dbReference type="AlphaFoldDB" id="A0A177B058"/>
<accession>A0A177B058</accession>
<dbReference type="EMBL" id="LWCA01000642">
    <property type="protein sequence ID" value="OAF67510.1"/>
    <property type="molecule type" value="Genomic_DNA"/>
</dbReference>
<protein>
    <submittedName>
        <fullName evidence="1">Uncharacterized protein</fullName>
    </submittedName>
</protein>
<evidence type="ECO:0000313" key="2">
    <source>
        <dbReference type="Proteomes" id="UP000078046"/>
    </source>
</evidence>
<reference evidence="1 2" key="1">
    <citation type="submission" date="2016-04" db="EMBL/GenBank/DDBJ databases">
        <title>The genome of Intoshia linei affirms orthonectids as highly simplified spiralians.</title>
        <authorList>
            <person name="Mikhailov K.V."/>
            <person name="Slusarev G.S."/>
            <person name="Nikitin M.A."/>
            <person name="Logacheva M.D."/>
            <person name="Penin A."/>
            <person name="Aleoshin V."/>
            <person name="Panchin Y.V."/>
        </authorList>
    </citation>
    <scope>NUCLEOTIDE SEQUENCE [LARGE SCALE GENOMIC DNA]</scope>
    <source>
        <strain evidence="1">Intl2013</strain>
        <tissue evidence="1">Whole animal</tissue>
    </source>
</reference>
<evidence type="ECO:0000313" key="1">
    <source>
        <dbReference type="EMBL" id="OAF67510.1"/>
    </source>
</evidence>
<dbReference type="Proteomes" id="UP000078046">
    <property type="component" value="Unassembled WGS sequence"/>
</dbReference>